<keyword evidence="3" id="KW-0677">Repeat</keyword>
<keyword evidence="1" id="KW-0343">GTPase activation</keyword>
<dbReference type="PANTHER" id="PTHR24113:SF12">
    <property type="entry name" value="RAN GTPASE-ACTIVATING PROTEIN 1"/>
    <property type="match status" value="1"/>
</dbReference>
<gene>
    <name evidence="4" type="ORF">G3M70_04695</name>
</gene>
<dbReference type="SUPFAM" id="SSF52047">
    <property type="entry name" value="RNI-like"/>
    <property type="match status" value="1"/>
</dbReference>
<accession>A0A7T0BUF6</accession>
<evidence type="ECO:0000256" key="2">
    <source>
        <dbReference type="ARBA" id="ARBA00022614"/>
    </source>
</evidence>
<keyword evidence="2" id="KW-0433">Leucine-rich repeat</keyword>
<dbReference type="GO" id="GO:0006913">
    <property type="term" value="P:nucleocytoplasmic transport"/>
    <property type="evidence" value="ECO:0007669"/>
    <property type="project" value="TreeGrafter"/>
</dbReference>
<dbReference type="GO" id="GO:0048471">
    <property type="term" value="C:perinuclear region of cytoplasm"/>
    <property type="evidence" value="ECO:0007669"/>
    <property type="project" value="TreeGrafter"/>
</dbReference>
<dbReference type="GO" id="GO:0031267">
    <property type="term" value="F:small GTPase binding"/>
    <property type="evidence" value="ECO:0007669"/>
    <property type="project" value="TreeGrafter"/>
</dbReference>
<dbReference type="InterPro" id="IPR001611">
    <property type="entry name" value="Leu-rich_rpt"/>
</dbReference>
<dbReference type="GO" id="GO:0005829">
    <property type="term" value="C:cytosol"/>
    <property type="evidence" value="ECO:0007669"/>
    <property type="project" value="TreeGrafter"/>
</dbReference>
<organism evidence="4 5">
    <name type="scientific">Candidatus Nitronauta litoralis</name>
    <dbReference type="NCBI Taxonomy" id="2705533"/>
    <lineage>
        <taxon>Bacteria</taxon>
        <taxon>Pseudomonadati</taxon>
        <taxon>Nitrospinota/Tectimicrobiota group</taxon>
        <taxon>Nitrospinota</taxon>
        <taxon>Nitrospinia</taxon>
        <taxon>Nitrospinales</taxon>
        <taxon>Nitrospinaceae</taxon>
        <taxon>Candidatus Nitronauta</taxon>
    </lineage>
</organism>
<dbReference type="SMART" id="SM00368">
    <property type="entry name" value="LRR_RI"/>
    <property type="match status" value="3"/>
</dbReference>
<dbReference type="Gene3D" id="3.80.10.10">
    <property type="entry name" value="Ribonuclease Inhibitor"/>
    <property type="match status" value="2"/>
</dbReference>
<dbReference type="AlphaFoldDB" id="A0A7T0BUF6"/>
<dbReference type="Proteomes" id="UP000594688">
    <property type="component" value="Chromosome"/>
</dbReference>
<proteinExistence type="predicted"/>
<name>A0A7T0BUF6_9BACT</name>
<evidence type="ECO:0000313" key="4">
    <source>
        <dbReference type="EMBL" id="QPJ61224.1"/>
    </source>
</evidence>
<protein>
    <submittedName>
        <fullName evidence="4">Uncharacterized protein</fullName>
    </submittedName>
</protein>
<evidence type="ECO:0000313" key="5">
    <source>
        <dbReference type="Proteomes" id="UP000594688"/>
    </source>
</evidence>
<dbReference type="InterPro" id="IPR032675">
    <property type="entry name" value="LRR_dom_sf"/>
</dbReference>
<evidence type="ECO:0000256" key="3">
    <source>
        <dbReference type="ARBA" id="ARBA00022737"/>
    </source>
</evidence>
<dbReference type="KEGG" id="nli:G3M70_04695"/>
<dbReference type="GO" id="GO:0005096">
    <property type="term" value="F:GTPase activator activity"/>
    <property type="evidence" value="ECO:0007669"/>
    <property type="project" value="UniProtKB-KW"/>
</dbReference>
<dbReference type="EMBL" id="CP048685">
    <property type="protein sequence ID" value="QPJ61224.1"/>
    <property type="molecule type" value="Genomic_DNA"/>
</dbReference>
<dbReference type="PANTHER" id="PTHR24113">
    <property type="entry name" value="RAN GTPASE-ACTIVATING PROTEIN 1"/>
    <property type="match status" value="1"/>
</dbReference>
<dbReference type="Pfam" id="PF13516">
    <property type="entry name" value="LRR_6"/>
    <property type="match status" value="5"/>
</dbReference>
<reference evidence="4 5" key="1">
    <citation type="submission" date="2020-02" db="EMBL/GenBank/DDBJ databases">
        <title>Genomic and physiological characterization of two novel Nitrospinaceae genera.</title>
        <authorList>
            <person name="Mueller A.J."/>
            <person name="Jung M.-Y."/>
            <person name="Strachan C.R."/>
            <person name="Herbold C.W."/>
            <person name="Kirkegaard R.H."/>
            <person name="Daims H."/>
        </authorList>
    </citation>
    <scope>NUCLEOTIDE SEQUENCE [LARGE SCALE GENOMIC DNA]</scope>
    <source>
        <strain evidence="4">EB</strain>
    </source>
</reference>
<dbReference type="InterPro" id="IPR027038">
    <property type="entry name" value="RanGap"/>
</dbReference>
<sequence length="208" mass="22957">MPSLSGYRIYDTAEPCNYTGQKLIDAMKKIVDDHLIDNGKELNLRGCCVGANGLSVILEDKRIQEADLRRVNMGGNKIGDAGADLLARCEAMAKVKWLEMGGNDLGPEGVRALIRSPHLSKLKTLNFYRNWIRDDGAIILAEENELEKLEDLDLAQNEIGDPGMLALSNSKRLPNLVAISMDNNFGTREGREQARVGSLFSKLESLNL</sequence>
<evidence type="ECO:0000256" key="1">
    <source>
        <dbReference type="ARBA" id="ARBA00022468"/>
    </source>
</evidence>